<dbReference type="InterPro" id="IPR001638">
    <property type="entry name" value="Solute-binding_3/MltF_N"/>
</dbReference>
<evidence type="ECO:0000259" key="7">
    <source>
        <dbReference type="SMART" id="SM00062"/>
    </source>
</evidence>
<dbReference type="PANTHER" id="PTHR30024:SF42">
    <property type="entry name" value="ALIPHATIC SULFONATES-BINDING PROTEIN-RELATED"/>
    <property type="match status" value="1"/>
</dbReference>
<dbReference type="PANTHER" id="PTHR30024">
    <property type="entry name" value="ALIPHATIC SULFONATES-BINDING PROTEIN-RELATED"/>
    <property type="match status" value="1"/>
</dbReference>
<dbReference type="InterPro" id="IPR006311">
    <property type="entry name" value="TAT_signal"/>
</dbReference>
<dbReference type="GO" id="GO:0042597">
    <property type="term" value="C:periplasmic space"/>
    <property type="evidence" value="ECO:0007669"/>
    <property type="project" value="UniProtKB-SubCell"/>
</dbReference>
<comment type="similarity">
    <text evidence="2">Belongs to the bacterial solute-binding protein SsuA/TauA family.</text>
</comment>
<evidence type="ECO:0000256" key="3">
    <source>
        <dbReference type="ARBA" id="ARBA00022448"/>
    </source>
</evidence>
<evidence type="ECO:0000256" key="6">
    <source>
        <dbReference type="ARBA" id="ARBA00070228"/>
    </source>
</evidence>
<dbReference type="InterPro" id="IPR015168">
    <property type="entry name" value="SsuA/THI5"/>
</dbReference>
<dbReference type="PROSITE" id="PS51318">
    <property type="entry name" value="TAT"/>
    <property type="match status" value="1"/>
</dbReference>
<dbReference type="FunFam" id="3.40.190.10:FF:000050">
    <property type="entry name" value="Sulfonate ABC transporter substrate-binding protein"/>
    <property type="match status" value="1"/>
</dbReference>
<reference evidence="9" key="1">
    <citation type="submission" date="2016-10" db="EMBL/GenBank/DDBJ databases">
        <authorList>
            <person name="Varghese N."/>
            <person name="Submissions S."/>
        </authorList>
    </citation>
    <scope>NUCLEOTIDE SEQUENCE [LARGE SCALE GENOMIC DNA]</scope>
    <source>
        <strain evidence="9">LMG 26031</strain>
    </source>
</reference>
<keyword evidence="9" id="KW-1185">Reference proteome</keyword>
<dbReference type="Gene3D" id="3.40.190.10">
    <property type="entry name" value="Periplasmic binding protein-like II"/>
    <property type="match status" value="2"/>
</dbReference>
<gene>
    <name evidence="8" type="ORF">SAMN05192539_1018111</name>
</gene>
<evidence type="ECO:0000256" key="1">
    <source>
        <dbReference type="ARBA" id="ARBA00004418"/>
    </source>
</evidence>
<accession>A0A1H7BP92</accession>
<dbReference type="STRING" id="667676.SAMN05192539_1018111"/>
<dbReference type="Pfam" id="PF09084">
    <property type="entry name" value="NMT1"/>
    <property type="match status" value="1"/>
</dbReference>
<evidence type="ECO:0000313" key="8">
    <source>
        <dbReference type="EMBL" id="SEJ79379.1"/>
    </source>
</evidence>
<keyword evidence="4" id="KW-0732">Signal</keyword>
<evidence type="ECO:0000313" key="9">
    <source>
        <dbReference type="Proteomes" id="UP000198866"/>
    </source>
</evidence>
<organism evidence="8 9">
    <name type="scientific">Paraburkholderia diazotrophica</name>
    <dbReference type="NCBI Taxonomy" id="667676"/>
    <lineage>
        <taxon>Bacteria</taxon>
        <taxon>Pseudomonadati</taxon>
        <taxon>Pseudomonadota</taxon>
        <taxon>Betaproteobacteria</taxon>
        <taxon>Burkholderiales</taxon>
        <taxon>Burkholderiaceae</taxon>
        <taxon>Paraburkholderia</taxon>
    </lineage>
</organism>
<dbReference type="InterPro" id="IPR010067">
    <property type="entry name" value="ABC_SsuA_sub-bd"/>
</dbReference>
<protein>
    <recommendedName>
        <fullName evidence="6">Putative aliphatic sulfonates-binding protein</fullName>
    </recommendedName>
</protein>
<proteinExistence type="inferred from homology"/>
<dbReference type="SMART" id="SM00062">
    <property type="entry name" value="PBPb"/>
    <property type="match status" value="1"/>
</dbReference>
<dbReference type="NCBIfam" id="TIGR01728">
    <property type="entry name" value="SsuA_fam"/>
    <property type="match status" value="1"/>
</dbReference>
<evidence type="ECO:0000256" key="4">
    <source>
        <dbReference type="ARBA" id="ARBA00022729"/>
    </source>
</evidence>
<dbReference type="GO" id="GO:0042626">
    <property type="term" value="F:ATPase-coupled transmembrane transporter activity"/>
    <property type="evidence" value="ECO:0007669"/>
    <property type="project" value="InterPro"/>
</dbReference>
<evidence type="ECO:0000256" key="5">
    <source>
        <dbReference type="ARBA" id="ARBA00055538"/>
    </source>
</evidence>
<evidence type="ECO:0000256" key="2">
    <source>
        <dbReference type="ARBA" id="ARBA00010742"/>
    </source>
</evidence>
<dbReference type="Proteomes" id="UP000198866">
    <property type="component" value="Unassembled WGS sequence"/>
</dbReference>
<name>A0A1H7BP92_9BURK</name>
<dbReference type="AlphaFoldDB" id="A0A1H7BP92"/>
<comment type="function">
    <text evidence="5">Part of a binding-protein-dependent transport system for aliphatic sulfonates. Putative binding protein.</text>
</comment>
<feature type="domain" description="Solute-binding protein family 3/N-terminal" evidence="7">
    <location>
        <begin position="62"/>
        <end position="277"/>
    </location>
</feature>
<keyword evidence="3" id="KW-0813">Transport</keyword>
<comment type="subcellular location">
    <subcellularLocation>
        <location evidence="1">Periplasm</location>
    </subcellularLocation>
</comment>
<dbReference type="EMBL" id="FNYE01000018">
    <property type="protein sequence ID" value="SEJ79379.1"/>
    <property type="molecule type" value="Genomic_DNA"/>
</dbReference>
<dbReference type="GO" id="GO:0016020">
    <property type="term" value="C:membrane"/>
    <property type="evidence" value="ECO:0007669"/>
    <property type="project" value="InterPro"/>
</dbReference>
<dbReference type="SUPFAM" id="SSF53850">
    <property type="entry name" value="Periplasmic binding protein-like II"/>
    <property type="match status" value="1"/>
</dbReference>
<sequence length="346" mass="37100">MTVPAPEDSPSLFLSFRPSAMSTINTSRDRRAFLKLSVGAVAAAASMSVVPVSLAQAATPRTLRIGNQKGYLTLLKGRGTLEKRLAPLNVSVSWTEFAAGPVQLEALNVGSIDFGDVGEAPPIFAQAAGAPLAYVAATVTRPQSEAVLVPPQSTIRSVADLKGKRIALNKGSNVHYFLVKLLRQHGLQYSDVNLVFLAPADARAAFERASIDAWVIWDPFFAAAEKSLGARVIADASGVVGNRAYYFSSHTYAAKNPDVIRILIDELDKIDQWGKQNKDQLASELAQLWGLPKPVVDAAVGRQQFGTQPITRAILGEQQQIADTFLELGLIPKHVDVLKAAPPNLA</sequence>
<dbReference type="CDD" id="cd13557">
    <property type="entry name" value="PBP2_SsuA"/>
    <property type="match status" value="1"/>
</dbReference>